<sequence length="412" mass="47137">MENKTLMHLQSPNQFVCMVMFISQGLINRARSQLLFQKNRREAITRQSRADIAQLLMYGQHDDALARVDQLHNDQCILSAYNQIDIYYETVRANLREIGSRSKLSHEVVEAVSSLVFAASRCGELPELNRIRSLFTKHFGNEFERVNVELQPGNFVNSQIKYNLGNNSVSDDVKLQMTSEIARECTLSLQPDQISQENFVPQYESLDSRIGDVRDSNGKYQRQASKIKDMVWRIGSKISKSGSRNLISKRCDLNDISSESSPRIQDTLTVYLDDPKDESSRTEDVNGRNMAKGLGSQNRTVSSKGNNNAKKNLAQRHGASIKTDAAYGQHDGSLYKNQMSDQTMLIKEGLSRSKTYNGRRLERNEDSKPRLSYVHPKLPDYDELVATFTEYKEEYMKSNSNDRTLSKWMRLF</sequence>
<keyword evidence="2" id="KW-1185">Reference proteome</keyword>
<comment type="caution">
    <text evidence="1">The sequence shown here is derived from an EMBL/GenBank/DDBJ whole genome shotgun (WGS) entry which is preliminary data.</text>
</comment>
<accession>A0ACC0NIQ3</accession>
<dbReference type="EMBL" id="CM046393">
    <property type="protein sequence ID" value="KAI8552632.1"/>
    <property type="molecule type" value="Genomic_DNA"/>
</dbReference>
<proteinExistence type="predicted"/>
<protein>
    <submittedName>
        <fullName evidence="1">Uncharacterized protein</fullName>
    </submittedName>
</protein>
<name>A0ACC0NIQ3_RHOML</name>
<reference evidence="1" key="1">
    <citation type="submission" date="2022-02" db="EMBL/GenBank/DDBJ databases">
        <title>Plant Genome Project.</title>
        <authorList>
            <person name="Zhang R.-G."/>
        </authorList>
    </citation>
    <scope>NUCLEOTIDE SEQUENCE</scope>
    <source>
        <strain evidence="1">AT1</strain>
    </source>
</reference>
<gene>
    <name evidence="1" type="ORF">RHMOL_Rhmol06G0281600</name>
</gene>
<organism evidence="1 2">
    <name type="scientific">Rhododendron molle</name>
    <name type="common">Chinese azalea</name>
    <name type="synonym">Azalea mollis</name>
    <dbReference type="NCBI Taxonomy" id="49168"/>
    <lineage>
        <taxon>Eukaryota</taxon>
        <taxon>Viridiplantae</taxon>
        <taxon>Streptophyta</taxon>
        <taxon>Embryophyta</taxon>
        <taxon>Tracheophyta</taxon>
        <taxon>Spermatophyta</taxon>
        <taxon>Magnoliopsida</taxon>
        <taxon>eudicotyledons</taxon>
        <taxon>Gunneridae</taxon>
        <taxon>Pentapetalae</taxon>
        <taxon>asterids</taxon>
        <taxon>Ericales</taxon>
        <taxon>Ericaceae</taxon>
        <taxon>Ericoideae</taxon>
        <taxon>Rhodoreae</taxon>
        <taxon>Rhododendron</taxon>
    </lineage>
</organism>
<evidence type="ECO:0000313" key="1">
    <source>
        <dbReference type="EMBL" id="KAI8552632.1"/>
    </source>
</evidence>
<dbReference type="Proteomes" id="UP001062846">
    <property type="component" value="Chromosome 6"/>
</dbReference>
<evidence type="ECO:0000313" key="2">
    <source>
        <dbReference type="Proteomes" id="UP001062846"/>
    </source>
</evidence>